<protein>
    <submittedName>
        <fullName evidence="1">Uncharacterized protein</fullName>
    </submittedName>
</protein>
<comment type="caution">
    <text evidence="1">The sequence shown here is derived from an EMBL/GenBank/DDBJ whole genome shotgun (WGS) entry which is preliminary data.</text>
</comment>
<dbReference type="Proteomes" id="UP000295447">
    <property type="component" value="Unassembled WGS sequence"/>
</dbReference>
<organism evidence="1 2">
    <name type="scientific">Kribbella kalugense</name>
    <dbReference type="NCBI Taxonomy" id="2512221"/>
    <lineage>
        <taxon>Bacteria</taxon>
        <taxon>Bacillati</taxon>
        <taxon>Actinomycetota</taxon>
        <taxon>Actinomycetes</taxon>
        <taxon>Propionibacteriales</taxon>
        <taxon>Kribbellaceae</taxon>
        <taxon>Kribbella</taxon>
    </lineage>
</organism>
<keyword evidence="2" id="KW-1185">Reference proteome</keyword>
<sequence length="345" mass="37753">MLGQHVAALPAFLSLALRLGSVATEPTFEDVLRHLKRGVDTSTWRHMLLQLEVDRAWQATSEAVTFEPHIADAPTRADLRIRASRTFLVETTSLSRSRADRRWERLEHELWLRIQGIQATTGTLIDVEMTADMDVEVIEAWLVEIERAAGDTARDLPAIVPSAVGQASIRRDRAGDSGSTFHGGLRTTDGWFRLARTLVEKARQSKGEEPVWLRVDALDGFFQLTEWPSMSWPDRLTRLSDATSYALKGADHLAGLVLSSSKGVALGETNAAQVDNRFDAANGTGVRRLVAPHVARETAIIPLGPAATEEQNAWADAYSAEPAWLDEDLGLVGLPPLAEIVGAPS</sequence>
<proteinExistence type="predicted"/>
<evidence type="ECO:0000313" key="1">
    <source>
        <dbReference type="EMBL" id="TDW22105.1"/>
    </source>
</evidence>
<dbReference type="AlphaFoldDB" id="A0A4R7ZWI3"/>
<reference evidence="1 2" key="1">
    <citation type="submission" date="2019-03" db="EMBL/GenBank/DDBJ databases">
        <title>Genomic Encyclopedia of Type Strains, Phase III (KMG-III): the genomes of soil and plant-associated and newly described type strains.</title>
        <authorList>
            <person name="Whitman W."/>
        </authorList>
    </citation>
    <scope>NUCLEOTIDE SEQUENCE [LARGE SCALE GENOMIC DNA]</scope>
    <source>
        <strain evidence="1 2">VKM Ac-2570</strain>
    </source>
</reference>
<gene>
    <name evidence="1" type="ORF">EV650_0937</name>
</gene>
<accession>A0A4R7ZWI3</accession>
<name>A0A4R7ZWI3_9ACTN</name>
<dbReference type="EMBL" id="SODF01000001">
    <property type="protein sequence ID" value="TDW22105.1"/>
    <property type="molecule type" value="Genomic_DNA"/>
</dbReference>
<evidence type="ECO:0000313" key="2">
    <source>
        <dbReference type="Proteomes" id="UP000295447"/>
    </source>
</evidence>